<sequence>MRPTRSAVPLAAVAAAVALLVSGCGGGDDGDGKSGKIDGAEDAGKKSPSAESSSPGKEDAPGDFRTSDIELPDDVKLVFDWDQPSDPDKAAALDGAADYMRALMHGTVEQDPKDPVLVKHVVPLQSAQKFATTKVQLDVEKGYTVTGEERYYKSEVGDVTDQKLAEVSFCVDQSKFFSKKIKTGKVLRTEKSSSSYLYFTLVMQKPEESQQPWKARTFGAEEKAVKQCQEG</sequence>
<dbReference type="Proteomes" id="UP000175829">
    <property type="component" value="Unassembled WGS sequence"/>
</dbReference>
<dbReference type="EMBL" id="LJGV01000022">
    <property type="protein sequence ID" value="OEU97569.1"/>
    <property type="molecule type" value="Genomic_DNA"/>
</dbReference>
<evidence type="ECO:0008006" key="5">
    <source>
        <dbReference type="Google" id="ProtNLM"/>
    </source>
</evidence>
<feature type="compositionally biased region" description="Basic and acidic residues" evidence="1">
    <location>
        <begin position="30"/>
        <end position="45"/>
    </location>
</feature>
<protein>
    <recommendedName>
        <fullName evidence="5">Lipoprotein</fullName>
    </recommendedName>
</protein>
<proteinExistence type="predicted"/>
<feature type="signal peptide" evidence="2">
    <location>
        <begin position="1"/>
        <end position="27"/>
    </location>
</feature>
<dbReference type="PROSITE" id="PS51257">
    <property type="entry name" value="PROKAR_LIPOPROTEIN"/>
    <property type="match status" value="1"/>
</dbReference>
<dbReference type="PATRIC" id="fig|943816.4.peg.653"/>
<gene>
    <name evidence="3" type="ORF">AN217_06455</name>
</gene>
<dbReference type="AlphaFoldDB" id="A0A1E7K0X9"/>
<reference evidence="3 4" key="1">
    <citation type="journal article" date="2016" name="Front. Microbiol.">
        <title>Comparative Genomics Analysis of Streptomyces Species Reveals Their Adaptation to the Marine Environment and Their Diversity at the Genomic Level.</title>
        <authorList>
            <person name="Tian X."/>
            <person name="Zhang Z."/>
            <person name="Yang T."/>
            <person name="Chen M."/>
            <person name="Li J."/>
            <person name="Chen F."/>
            <person name="Yang J."/>
            <person name="Li W."/>
            <person name="Zhang B."/>
            <person name="Zhang Z."/>
            <person name="Wu J."/>
            <person name="Zhang C."/>
            <person name="Long L."/>
            <person name="Xiao J."/>
        </authorList>
    </citation>
    <scope>NUCLEOTIDE SEQUENCE [LARGE SCALE GENOMIC DNA]</scope>
    <source>
        <strain evidence="3 4">SCSIO M10379</strain>
    </source>
</reference>
<dbReference type="RefSeq" id="WP_069991089.1">
    <property type="nucleotide sequence ID" value="NZ_LJGV01000022.1"/>
</dbReference>
<feature type="compositionally biased region" description="Basic and acidic residues" evidence="1">
    <location>
        <begin position="56"/>
        <end position="71"/>
    </location>
</feature>
<organism evidence="3 4">
    <name type="scientific">Streptomyces qinglanensis</name>
    <dbReference type="NCBI Taxonomy" id="943816"/>
    <lineage>
        <taxon>Bacteria</taxon>
        <taxon>Bacillati</taxon>
        <taxon>Actinomycetota</taxon>
        <taxon>Actinomycetes</taxon>
        <taxon>Kitasatosporales</taxon>
        <taxon>Streptomycetaceae</taxon>
        <taxon>Streptomyces</taxon>
    </lineage>
</organism>
<evidence type="ECO:0000256" key="2">
    <source>
        <dbReference type="SAM" id="SignalP"/>
    </source>
</evidence>
<evidence type="ECO:0000313" key="3">
    <source>
        <dbReference type="EMBL" id="OEU97569.1"/>
    </source>
</evidence>
<feature type="region of interest" description="Disordered" evidence="1">
    <location>
        <begin position="24"/>
        <end position="71"/>
    </location>
</feature>
<evidence type="ECO:0000313" key="4">
    <source>
        <dbReference type="Proteomes" id="UP000175829"/>
    </source>
</evidence>
<keyword evidence="2" id="KW-0732">Signal</keyword>
<feature type="chain" id="PRO_5009196157" description="Lipoprotein" evidence="2">
    <location>
        <begin position="28"/>
        <end position="231"/>
    </location>
</feature>
<evidence type="ECO:0000256" key="1">
    <source>
        <dbReference type="SAM" id="MobiDB-lite"/>
    </source>
</evidence>
<name>A0A1E7K0X9_9ACTN</name>
<comment type="caution">
    <text evidence="3">The sequence shown here is derived from an EMBL/GenBank/DDBJ whole genome shotgun (WGS) entry which is preliminary data.</text>
</comment>
<accession>A0A1E7K0X9</accession>